<dbReference type="EMBL" id="BEYU01000084">
    <property type="protein sequence ID" value="GBG30766.1"/>
    <property type="molecule type" value="Genomic_DNA"/>
</dbReference>
<dbReference type="InterPro" id="IPR028282">
    <property type="entry name" value="WASH-7_central"/>
</dbReference>
<dbReference type="InterPro" id="IPR028283">
    <property type="entry name" value="WASH-7_C"/>
</dbReference>
<dbReference type="Pfam" id="PF14745">
    <property type="entry name" value="WASH-4_N"/>
    <property type="match status" value="1"/>
</dbReference>
<dbReference type="GO" id="GO:0016197">
    <property type="term" value="P:endosomal transport"/>
    <property type="evidence" value="ECO:0007669"/>
    <property type="project" value="TreeGrafter"/>
</dbReference>
<evidence type="ECO:0000259" key="2">
    <source>
        <dbReference type="Pfam" id="PF14745"/>
    </source>
</evidence>
<evidence type="ECO:0000259" key="1">
    <source>
        <dbReference type="Pfam" id="PF14744"/>
    </source>
</evidence>
<dbReference type="InterPro" id="IPR028191">
    <property type="entry name" value="WASH-4_N"/>
</dbReference>
<accession>A0A2R5GIQ1</accession>
<dbReference type="OrthoDB" id="10261210at2759"/>
<dbReference type="PANTHER" id="PTHR31409">
    <property type="entry name" value="WASH COMPLEX SUBUNIT 4"/>
    <property type="match status" value="1"/>
</dbReference>
<sequence length="1064" mass="118627">MVEAAHPAPPARGPEVNLAWLQRYNKRLETLCPASRPHADLVRLEAGWTCPGHDDDPSCFDEPHEASSTGTAAADETRSPAQHLAAIAYVCEEAQLLAETAQHQIFPAVAASCEGGDGDVSDAAVLARTQTAATQVRTCTAFCLRCSEVALALWDLLAGLDNRSEHFLAAWAILANLLGILVAVDTLVQDNETLQRWWTRLLPDACRAEGLIDPCSVRGQWFEALLKKLTASPANVAAHHAALQRASKLLVKDFDAEWRAASREDESFPSYECESKFVGFAALCQLCDRATGSCDAWRLLHDLNKLIPVVPLCGRTIWSLDAFVDDKAGGRARRKEYTQRLVASLAQRVPAYAGQVAAWVASVTGKEANPERSIVHALALAHRVRRALTMTLRLHAEEELPMSKHLISQHIAVCIELLMVIRDTARSELGRGAKTARTRILVVSSVFTDVERQVAVWKHRLGNGESPDAIAKAGLSMLTRASSGAHLDRARVALGAVSSLVSASGSGLCKWEEVVRLERQLERLRLVTRWQTNLDRACTCSMLYWDADTLLPLMLRSASPPRVKLLTAAFGEAALALFGQKTTDADAFRDRLVATVREYYVDPLCVRVDEALRLHQHAVHMEHLAAAALEIDELRSAVHVGPLEIMDASLHTKTCVEHYLQRQFYNMTVLSLHDWRSYREMQKVAMETLGISVADSTLPQGGLDAQVDILELMRHWDTFVSQYTHNLSQQFFVERRLRRGAKHLRTVSVQTIADSVGTHGLGILSTCVNFAYQFLTRSVSEVANALLEEPVKSYLARERRWFASHAKSRGIDHKYPFERAFRYSRDSRGLGDLQSGPGLVFHLCELLTHIGNTLGFVRMVRVAGRRWVADAVQTIPLLDVPSDASEYVNGRTTLKEEEEQEQEQEKEESATTLLCKKFDMGKDYLRVLVDVFRRALGNADDKSHLDNFFMLVPALTVHFVESLMSGEDQLSRSHQGREAFFTDDGFAVGVAYMLTILGETEEFSALLWFASLQQAFAQDIRDLRGASSVSREDATRVERLERFRRHFRLLEFALESSLVFFKLS</sequence>
<evidence type="ECO:0000313" key="5">
    <source>
        <dbReference type="Proteomes" id="UP000241890"/>
    </source>
</evidence>
<gene>
    <name evidence="4" type="ORF">FCC1311_069862</name>
</gene>
<dbReference type="Proteomes" id="UP000241890">
    <property type="component" value="Unassembled WGS sequence"/>
</dbReference>
<dbReference type="GO" id="GO:0007032">
    <property type="term" value="P:endosome organization"/>
    <property type="evidence" value="ECO:0007669"/>
    <property type="project" value="TreeGrafter"/>
</dbReference>
<feature type="domain" description="WASH complex subunit 7 C-terminal" evidence="3">
    <location>
        <begin position="912"/>
        <end position="1062"/>
    </location>
</feature>
<dbReference type="Pfam" id="PF14744">
    <property type="entry name" value="WASH-7_mid"/>
    <property type="match status" value="1"/>
</dbReference>
<comment type="caution">
    <text evidence="4">The sequence shown here is derived from an EMBL/GenBank/DDBJ whole genome shotgun (WGS) entry which is preliminary data.</text>
</comment>
<dbReference type="GO" id="GO:0005768">
    <property type="term" value="C:endosome"/>
    <property type="evidence" value="ECO:0007669"/>
    <property type="project" value="TreeGrafter"/>
</dbReference>
<dbReference type="InParanoid" id="A0A2R5GIQ1"/>
<feature type="domain" description="WASH complex subunit 7 central" evidence="1">
    <location>
        <begin position="563"/>
        <end position="876"/>
    </location>
</feature>
<feature type="domain" description="WASH complex subunit 4 N-terminal" evidence="2">
    <location>
        <begin position="272"/>
        <end position="424"/>
    </location>
</feature>
<dbReference type="AlphaFoldDB" id="A0A2R5GIQ1"/>
<dbReference type="PANTHER" id="PTHR31409:SF0">
    <property type="entry name" value="WASH COMPLEX SUBUNIT 4"/>
    <property type="match status" value="1"/>
</dbReference>
<dbReference type="Pfam" id="PF14746">
    <property type="entry name" value="WASH-7_C"/>
    <property type="match status" value="1"/>
</dbReference>
<evidence type="ECO:0000313" key="4">
    <source>
        <dbReference type="EMBL" id="GBG30766.1"/>
    </source>
</evidence>
<keyword evidence="5" id="KW-1185">Reference proteome</keyword>
<proteinExistence type="predicted"/>
<reference evidence="4 5" key="1">
    <citation type="submission" date="2017-12" db="EMBL/GenBank/DDBJ databases">
        <title>Sequencing, de novo assembly and annotation of complete genome of a new Thraustochytrid species, strain FCC1311.</title>
        <authorList>
            <person name="Sedici K."/>
            <person name="Godart F."/>
            <person name="Aiese Cigliano R."/>
            <person name="Sanseverino W."/>
            <person name="Barakat M."/>
            <person name="Ortet P."/>
            <person name="Marechal E."/>
            <person name="Cagnac O."/>
            <person name="Amato A."/>
        </authorList>
    </citation>
    <scope>NUCLEOTIDE SEQUENCE [LARGE SCALE GENOMIC DNA]</scope>
</reference>
<evidence type="ECO:0000259" key="3">
    <source>
        <dbReference type="Pfam" id="PF14746"/>
    </source>
</evidence>
<organism evidence="4 5">
    <name type="scientific">Hondaea fermentalgiana</name>
    <dbReference type="NCBI Taxonomy" id="2315210"/>
    <lineage>
        <taxon>Eukaryota</taxon>
        <taxon>Sar</taxon>
        <taxon>Stramenopiles</taxon>
        <taxon>Bigyra</taxon>
        <taxon>Labyrinthulomycetes</taxon>
        <taxon>Thraustochytrida</taxon>
        <taxon>Thraustochytriidae</taxon>
        <taxon>Hondaea</taxon>
    </lineage>
</organism>
<dbReference type="InterPro" id="IPR027307">
    <property type="entry name" value="WASH7"/>
</dbReference>
<protein>
    <submittedName>
        <fullName evidence="4">WASH complex subunit 4</fullName>
    </submittedName>
</protein>
<name>A0A2R5GIQ1_9STRA</name>
<dbReference type="GO" id="GO:0071203">
    <property type="term" value="C:WASH complex"/>
    <property type="evidence" value="ECO:0007669"/>
    <property type="project" value="InterPro"/>
</dbReference>